<sequence>MFKSFGASSGEHFRFPQNLLSDGLHPNTKLVKLMWFGLHQAINRVNTHHATLLSIREEDQDASSSTSSKKTIEAPRSAPKARDPREKGARKKSVSHNMPFYKKPARFASSVHSRLTDNRKNNILSDEYNHEAGNFYSNLTWNASDAKKSQAASSKGASSSSSQAATTSEPWSWDFHHRVVRETRSKCYTQGIREQAIAEARLSTMIREHGLRAAEQGMIGSFNQAKLQWSTNAMDKINAPLKKIRLVQKDLTNLISNDEEEKEVEEDEDDNESTDDDFDDEN</sequence>
<protein>
    <submittedName>
        <fullName evidence="2">Uncharacterized protein</fullName>
    </submittedName>
</protein>
<comment type="caution">
    <text evidence="2">The sequence shown here is derived from an EMBL/GenBank/DDBJ whole genome shotgun (WGS) entry which is preliminary data.</text>
</comment>
<gene>
    <name evidence="2" type="ORF">KIK155_LOCUS26793</name>
    <name evidence="3" type="ORF">TOA249_LOCUS32977</name>
</gene>
<organism evidence="2 4">
    <name type="scientific">Rotaria socialis</name>
    <dbReference type="NCBI Taxonomy" id="392032"/>
    <lineage>
        <taxon>Eukaryota</taxon>
        <taxon>Metazoa</taxon>
        <taxon>Spiralia</taxon>
        <taxon>Gnathifera</taxon>
        <taxon>Rotifera</taxon>
        <taxon>Eurotatoria</taxon>
        <taxon>Bdelloidea</taxon>
        <taxon>Philodinida</taxon>
        <taxon>Philodinidae</taxon>
        <taxon>Rotaria</taxon>
    </lineage>
</organism>
<name>A0A818V7W2_9BILA</name>
<proteinExistence type="predicted"/>
<evidence type="ECO:0000256" key="1">
    <source>
        <dbReference type="SAM" id="MobiDB-lite"/>
    </source>
</evidence>
<dbReference type="EMBL" id="CAJNYV010004869">
    <property type="protein sequence ID" value="CAF3703129.1"/>
    <property type="molecule type" value="Genomic_DNA"/>
</dbReference>
<feature type="region of interest" description="Disordered" evidence="1">
    <location>
        <begin position="56"/>
        <end position="98"/>
    </location>
</feature>
<evidence type="ECO:0000313" key="3">
    <source>
        <dbReference type="EMBL" id="CAF4934637.1"/>
    </source>
</evidence>
<dbReference type="EMBL" id="CAJOBS010009246">
    <property type="protein sequence ID" value="CAF4934637.1"/>
    <property type="molecule type" value="Genomic_DNA"/>
</dbReference>
<dbReference type="Proteomes" id="UP000663865">
    <property type="component" value="Unassembled WGS sequence"/>
</dbReference>
<feature type="compositionally biased region" description="Acidic residues" evidence="1">
    <location>
        <begin position="257"/>
        <end position="282"/>
    </location>
</feature>
<dbReference type="Proteomes" id="UP000663838">
    <property type="component" value="Unassembled WGS sequence"/>
</dbReference>
<feature type="region of interest" description="Disordered" evidence="1">
    <location>
        <begin position="252"/>
        <end position="282"/>
    </location>
</feature>
<dbReference type="AlphaFoldDB" id="A0A818V7W2"/>
<accession>A0A818V7W2</accession>
<reference evidence="2" key="1">
    <citation type="submission" date="2021-02" db="EMBL/GenBank/DDBJ databases">
        <authorList>
            <person name="Nowell W R."/>
        </authorList>
    </citation>
    <scope>NUCLEOTIDE SEQUENCE</scope>
</reference>
<evidence type="ECO:0000313" key="4">
    <source>
        <dbReference type="Proteomes" id="UP000663865"/>
    </source>
</evidence>
<evidence type="ECO:0000313" key="2">
    <source>
        <dbReference type="EMBL" id="CAF3703129.1"/>
    </source>
</evidence>